<dbReference type="GO" id="GO:0005524">
    <property type="term" value="F:ATP binding"/>
    <property type="evidence" value="ECO:0007669"/>
    <property type="project" value="UniProtKB-UniRule"/>
</dbReference>
<keyword evidence="13 22" id="KW-0418">Kinase</keyword>
<evidence type="ECO:0000256" key="10">
    <source>
        <dbReference type="ARBA" id="ARBA00022679"/>
    </source>
</evidence>
<feature type="domain" description="RIO kinase" evidence="23">
    <location>
        <begin position="236"/>
        <end position="479"/>
    </location>
</feature>
<keyword evidence="16" id="KW-0391">Immunity</keyword>
<evidence type="ECO:0000256" key="5">
    <source>
        <dbReference type="ARBA" id="ARBA00022490"/>
    </source>
</evidence>
<dbReference type="GO" id="GO:0045087">
    <property type="term" value="P:innate immune response"/>
    <property type="evidence" value="ECO:0007669"/>
    <property type="project" value="UniProtKB-KW"/>
</dbReference>
<evidence type="ECO:0000256" key="15">
    <source>
        <dbReference type="ARBA" id="ARBA00022842"/>
    </source>
</evidence>
<keyword evidence="9" id="KW-0399">Innate immunity</keyword>
<name>A0A2I9LPJ1_9SCOR</name>
<keyword evidence="17" id="KW-0051">Antiviral defense</keyword>
<evidence type="ECO:0000259" key="23">
    <source>
        <dbReference type="SMART" id="SM00090"/>
    </source>
</evidence>
<keyword evidence="6" id="KW-0690">Ribosome biogenesis</keyword>
<evidence type="ECO:0000256" key="12">
    <source>
        <dbReference type="ARBA" id="ARBA00022741"/>
    </source>
</evidence>
<evidence type="ECO:0000256" key="19">
    <source>
        <dbReference type="ARBA" id="ARBA00048679"/>
    </source>
</evidence>
<dbReference type="GO" id="GO:0051607">
    <property type="term" value="P:defense response to virus"/>
    <property type="evidence" value="ECO:0007669"/>
    <property type="project" value="UniProtKB-KW"/>
</dbReference>
<dbReference type="Gene3D" id="3.30.200.20">
    <property type="entry name" value="Phosphorylase Kinase, domain 1"/>
    <property type="match status" value="1"/>
</dbReference>
<dbReference type="PROSITE" id="PS01245">
    <property type="entry name" value="RIO1"/>
    <property type="match status" value="1"/>
</dbReference>
<dbReference type="EC" id="2.7.11.1" evidence="4 22"/>
<evidence type="ECO:0000256" key="14">
    <source>
        <dbReference type="ARBA" id="ARBA00022840"/>
    </source>
</evidence>
<evidence type="ECO:0000256" key="18">
    <source>
        <dbReference type="ARBA" id="ARBA00047899"/>
    </source>
</evidence>
<evidence type="ECO:0000256" key="2">
    <source>
        <dbReference type="ARBA" id="ARBA00004496"/>
    </source>
</evidence>
<dbReference type="CDD" id="cd05146">
    <property type="entry name" value="RIO3_euk"/>
    <property type="match status" value="1"/>
</dbReference>
<keyword evidence="7 22" id="KW-0723">Serine/threonine-protein kinase</keyword>
<dbReference type="Pfam" id="PF01163">
    <property type="entry name" value="RIO1"/>
    <property type="match status" value="1"/>
</dbReference>
<dbReference type="InterPro" id="IPR018934">
    <property type="entry name" value="RIO_dom"/>
</dbReference>
<evidence type="ECO:0000313" key="24">
    <source>
        <dbReference type="EMBL" id="MBW20306.1"/>
    </source>
</evidence>
<evidence type="ECO:0000256" key="11">
    <source>
        <dbReference type="ARBA" id="ARBA00022723"/>
    </source>
</evidence>
<organism evidence="24">
    <name type="scientific">Centruroides hentzi</name>
    <dbReference type="NCBI Taxonomy" id="88313"/>
    <lineage>
        <taxon>Eukaryota</taxon>
        <taxon>Metazoa</taxon>
        <taxon>Ecdysozoa</taxon>
        <taxon>Arthropoda</taxon>
        <taxon>Chelicerata</taxon>
        <taxon>Arachnida</taxon>
        <taxon>Scorpiones</taxon>
        <taxon>Buthida</taxon>
        <taxon>Buthoidea</taxon>
        <taxon>Buthidae</taxon>
        <taxon>Centruroides</taxon>
    </lineage>
</organism>
<comment type="catalytic activity">
    <reaction evidence="19 22">
        <text>L-seryl-[protein] + ATP = O-phospho-L-seryl-[protein] + ADP + H(+)</text>
        <dbReference type="Rhea" id="RHEA:17989"/>
        <dbReference type="Rhea" id="RHEA-COMP:9863"/>
        <dbReference type="Rhea" id="RHEA-COMP:11604"/>
        <dbReference type="ChEBI" id="CHEBI:15378"/>
        <dbReference type="ChEBI" id="CHEBI:29999"/>
        <dbReference type="ChEBI" id="CHEBI:30616"/>
        <dbReference type="ChEBI" id="CHEBI:83421"/>
        <dbReference type="ChEBI" id="CHEBI:456216"/>
        <dbReference type="EC" id="2.7.11.1"/>
    </reaction>
</comment>
<sequence length="540" mass="61767">MESTDIQIPCLSSLGDSSYLPCNPPQTSTNKSCPWATSSTVVPVSFADVMSEQLIHSLVEKDEEILKSNQEKESKLELLTDEPDCSSDFLLAQMLQREYDLEQDAELERKEKKFNAGSKVSVSFKNYRRVPQNMISDDESTDDDLDETKQEDTFEIAERQSPIVGKNGISRQGNTITTKHDLVRCARRNAHRLMEFPPGIITGDGGGFDMQLSNHVYNKLKVHSISEGRRSNKLHDKREKSTADQAVDPKTCLILYKLVNREYLESVSGCISRGKEACVFHAFGGQNSEKVIPSECAVKVFKTTLNEFKNRDQYIRDDYRFKERFNKQNSRHVIHMWAEKEMYNLNRMRKAGLLCPEVVVLQKHVLVMSFIGSESKPAPKLKDAKLSISSLSDAYIQTIEIMKRMYKICNLVHADLSEYNLLWHKDQVWVIDVSQSVEPNHPQALEFLMRDCNNVIEFFKKHFLPNIMTAKDLFKEICGISLPGEGAELLSQIQNYEKEEELLAHGKSDKTDSFEILFAKCQQQSNEKKLQKDENPNGKQ</sequence>
<evidence type="ECO:0000256" key="21">
    <source>
        <dbReference type="ARBA" id="ARBA00068351"/>
    </source>
</evidence>
<dbReference type="FunFam" id="1.10.510.10:FF:000254">
    <property type="entry name" value="Serine/threonine-protein kinase RIO3"/>
    <property type="match status" value="1"/>
</dbReference>
<dbReference type="PIRSF" id="PIRSF038146">
    <property type="entry name" value="Ser/Thr_PK_RIO3"/>
    <property type="match status" value="1"/>
</dbReference>
<comment type="subcellular location">
    <subcellularLocation>
        <location evidence="2">Cytoplasm</location>
    </subcellularLocation>
</comment>
<reference evidence="24" key="1">
    <citation type="journal article" date="2017" name="Toxicon">
        <title>Venom-gland transcriptomics and venom proteomics of the Hentz striped scorpion (Centruroides hentzi; Buthidae) reveal high toxin diversity in a harmless member of a lethal family.</title>
        <authorList>
            <person name="Ward M.J."/>
            <person name="Ellsworth S.A."/>
            <person name="Rokyta D.R."/>
        </authorList>
    </citation>
    <scope>NUCLEOTIDE SEQUENCE</scope>
    <source>
        <tissue evidence="24">Venom gland</tissue>
    </source>
</reference>
<keyword evidence="10 22" id="KW-0808">Transferase</keyword>
<dbReference type="GO" id="GO:0106310">
    <property type="term" value="F:protein serine kinase activity"/>
    <property type="evidence" value="ECO:0007669"/>
    <property type="project" value="RHEA"/>
</dbReference>
<evidence type="ECO:0000256" key="20">
    <source>
        <dbReference type="ARBA" id="ARBA00064322"/>
    </source>
</evidence>
<evidence type="ECO:0000256" key="1">
    <source>
        <dbReference type="ARBA" id="ARBA00001946"/>
    </source>
</evidence>
<dbReference type="GO" id="GO:0042254">
    <property type="term" value="P:ribosome biogenesis"/>
    <property type="evidence" value="ECO:0007669"/>
    <property type="project" value="UniProtKB-KW"/>
</dbReference>
<dbReference type="Gene3D" id="1.10.510.10">
    <property type="entry name" value="Transferase(Phosphotransferase) domain 1"/>
    <property type="match status" value="1"/>
</dbReference>
<dbReference type="InterPro" id="IPR000687">
    <property type="entry name" value="RIO_kinase"/>
</dbReference>
<evidence type="ECO:0000256" key="13">
    <source>
        <dbReference type="ARBA" id="ARBA00022777"/>
    </source>
</evidence>
<keyword evidence="8" id="KW-0597">Phosphoprotein</keyword>
<dbReference type="GO" id="GO:0004674">
    <property type="term" value="F:protein serine/threonine kinase activity"/>
    <property type="evidence" value="ECO:0007669"/>
    <property type="project" value="UniProtKB-UniRule"/>
</dbReference>
<comment type="subunit">
    <text evidence="20">Interacts with CASP10. Interacts with IRF3; RIOK3 probably mediates the interaction of TBK1 with IRF3. Associated with 40S pre-ribosomal particles.</text>
</comment>
<protein>
    <recommendedName>
        <fullName evidence="21 22">Serine/threonine-protein kinase RIO3</fullName>
        <ecNumber evidence="4 22">2.7.11.1</ecNumber>
    </recommendedName>
</protein>
<comment type="catalytic activity">
    <reaction evidence="18 22">
        <text>L-threonyl-[protein] + ATP = O-phospho-L-threonyl-[protein] + ADP + H(+)</text>
        <dbReference type="Rhea" id="RHEA:46608"/>
        <dbReference type="Rhea" id="RHEA-COMP:11060"/>
        <dbReference type="Rhea" id="RHEA-COMP:11605"/>
        <dbReference type="ChEBI" id="CHEBI:15378"/>
        <dbReference type="ChEBI" id="CHEBI:30013"/>
        <dbReference type="ChEBI" id="CHEBI:30616"/>
        <dbReference type="ChEBI" id="CHEBI:61977"/>
        <dbReference type="ChEBI" id="CHEBI:456216"/>
        <dbReference type="EC" id="2.7.11.1"/>
    </reaction>
</comment>
<dbReference type="AlphaFoldDB" id="A0A2I9LPJ1"/>
<keyword evidence="12 22" id="KW-0547">Nucleotide-binding</keyword>
<dbReference type="PANTHER" id="PTHR45723">
    <property type="entry name" value="SERINE/THREONINE-PROTEIN KINASE RIO1"/>
    <property type="match status" value="1"/>
</dbReference>
<proteinExistence type="inferred from homology"/>
<evidence type="ECO:0000256" key="6">
    <source>
        <dbReference type="ARBA" id="ARBA00022517"/>
    </source>
</evidence>
<evidence type="ECO:0000256" key="4">
    <source>
        <dbReference type="ARBA" id="ARBA00012513"/>
    </source>
</evidence>
<evidence type="ECO:0000256" key="16">
    <source>
        <dbReference type="ARBA" id="ARBA00022859"/>
    </source>
</evidence>
<dbReference type="InterPro" id="IPR011009">
    <property type="entry name" value="Kinase-like_dom_sf"/>
</dbReference>
<keyword evidence="5" id="KW-0963">Cytoplasm</keyword>
<evidence type="ECO:0000256" key="7">
    <source>
        <dbReference type="ARBA" id="ARBA00022527"/>
    </source>
</evidence>
<dbReference type="InterPro" id="IPR018935">
    <property type="entry name" value="RIO_kinase_CS"/>
</dbReference>
<accession>A0A2I9LPJ1</accession>
<evidence type="ECO:0000256" key="3">
    <source>
        <dbReference type="ARBA" id="ARBA00009196"/>
    </source>
</evidence>
<evidence type="ECO:0000256" key="22">
    <source>
        <dbReference type="PIRNR" id="PIRNR038146"/>
    </source>
</evidence>
<evidence type="ECO:0000256" key="17">
    <source>
        <dbReference type="ARBA" id="ARBA00023118"/>
    </source>
</evidence>
<dbReference type="SUPFAM" id="SSF56112">
    <property type="entry name" value="Protein kinase-like (PK-like)"/>
    <property type="match status" value="1"/>
</dbReference>
<dbReference type="GO" id="GO:0046872">
    <property type="term" value="F:metal ion binding"/>
    <property type="evidence" value="ECO:0007669"/>
    <property type="project" value="UniProtKB-UniRule"/>
</dbReference>
<evidence type="ECO:0000256" key="9">
    <source>
        <dbReference type="ARBA" id="ARBA00022588"/>
    </source>
</evidence>
<evidence type="ECO:0000256" key="8">
    <source>
        <dbReference type="ARBA" id="ARBA00022553"/>
    </source>
</evidence>
<dbReference type="FunFam" id="3.30.200.20:FF:000200">
    <property type="entry name" value="Serine/threonine-protein kinase RIO3"/>
    <property type="match status" value="1"/>
</dbReference>
<comment type="cofactor">
    <cofactor evidence="1 22">
        <name>Mg(2+)</name>
        <dbReference type="ChEBI" id="CHEBI:18420"/>
    </cofactor>
</comment>
<dbReference type="InterPro" id="IPR051272">
    <property type="entry name" value="RIO-type_Ser/Thr_kinase"/>
</dbReference>
<dbReference type="InterPro" id="IPR017406">
    <property type="entry name" value="Ser/Thr_kinase_Rio3"/>
</dbReference>
<comment type="similarity">
    <text evidence="3 22">Belongs to the protein kinase superfamily. RIO-type Ser/Thr kinase family.</text>
</comment>
<keyword evidence="14" id="KW-0067">ATP-binding</keyword>
<dbReference type="SMART" id="SM00090">
    <property type="entry name" value="RIO"/>
    <property type="match status" value="1"/>
</dbReference>
<dbReference type="EMBL" id="GFWZ01000316">
    <property type="protein sequence ID" value="MBW20306.1"/>
    <property type="molecule type" value="Transcribed_RNA"/>
</dbReference>
<keyword evidence="11 22" id="KW-0479">Metal-binding</keyword>
<keyword evidence="15 22" id="KW-0460">Magnesium</keyword>
<dbReference type="GO" id="GO:0005737">
    <property type="term" value="C:cytoplasm"/>
    <property type="evidence" value="ECO:0007669"/>
    <property type="project" value="UniProtKB-SubCell"/>
</dbReference>